<name>A0A8D8S3B3_9HEMI</name>
<dbReference type="AlphaFoldDB" id="A0A8D8S3B3"/>
<dbReference type="EMBL" id="HBUF01198712">
    <property type="protein sequence ID" value="CAG6661081.1"/>
    <property type="molecule type" value="Transcribed_RNA"/>
</dbReference>
<feature type="coiled-coil region" evidence="1">
    <location>
        <begin position="107"/>
        <end position="141"/>
    </location>
</feature>
<accession>A0A8D8S3B3</accession>
<evidence type="ECO:0000256" key="1">
    <source>
        <dbReference type="SAM" id="Coils"/>
    </source>
</evidence>
<organism evidence="2">
    <name type="scientific">Cacopsylla melanoneura</name>
    <dbReference type="NCBI Taxonomy" id="428564"/>
    <lineage>
        <taxon>Eukaryota</taxon>
        <taxon>Metazoa</taxon>
        <taxon>Ecdysozoa</taxon>
        <taxon>Arthropoda</taxon>
        <taxon>Hexapoda</taxon>
        <taxon>Insecta</taxon>
        <taxon>Pterygota</taxon>
        <taxon>Neoptera</taxon>
        <taxon>Paraneoptera</taxon>
        <taxon>Hemiptera</taxon>
        <taxon>Sternorrhyncha</taxon>
        <taxon>Psylloidea</taxon>
        <taxon>Psyllidae</taxon>
        <taxon>Psyllinae</taxon>
        <taxon>Cacopsylla</taxon>
    </lineage>
</organism>
<protein>
    <submittedName>
        <fullName evidence="2">CREB/ATF bZIP transcription factor</fullName>
    </submittedName>
</protein>
<proteinExistence type="predicted"/>
<keyword evidence="1" id="KW-0175">Coiled coil</keyword>
<sequence length="276" mass="31563">MSRRKPVVTKRSEYVAQEEASFKVQTRKRKIESEVESDFSDECEWEPIQSSPKMMKINREKPTRSESSSSVVDHDYDIELNVDTKKHCTNRNALMARKNRIKKKMYVEKLENTIQELRSNYESMQKQILEQNEVIARVTKENRYLRNVITNSSGLKQILQGVRLAGLANNANRVHTTTPVTRDPNLNQKVHVTEDAFPSSTTSEDVLDNIKLEALNGVKPDIPDHDFSTNPQVGLCVHIINNTLSVEFCETCNESAYSNLLSRNSSDLFDLDNISV</sequence>
<evidence type="ECO:0000313" key="2">
    <source>
        <dbReference type="EMBL" id="CAG6661081.1"/>
    </source>
</evidence>
<reference evidence="2" key="1">
    <citation type="submission" date="2021-05" db="EMBL/GenBank/DDBJ databases">
        <authorList>
            <person name="Alioto T."/>
            <person name="Alioto T."/>
            <person name="Gomez Garrido J."/>
        </authorList>
    </citation>
    <scope>NUCLEOTIDE SEQUENCE</scope>
</reference>